<proteinExistence type="predicted"/>
<evidence type="ECO:0000313" key="3">
    <source>
        <dbReference type="Proteomes" id="UP001482620"/>
    </source>
</evidence>
<evidence type="ECO:0000313" key="2">
    <source>
        <dbReference type="EMBL" id="MEQ2248490.1"/>
    </source>
</evidence>
<name>A0ABV0UTF3_9TELE</name>
<feature type="region of interest" description="Disordered" evidence="1">
    <location>
        <begin position="1"/>
        <end position="39"/>
    </location>
</feature>
<dbReference type="EMBL" id="JAHRIQ010083070">
    <property type="protein sequence ID" value="MEQ2248490.1"/>
    <property type="molecule type" value="Genomic_DNA"/>
</dbReference>
<organism evidence="2 3">
    <name type="scientific">Ilyodon furcidens</name>
    <name type="common">goldbreast splitfin</name>
    <dbReference type="NCBI Taxonomy" id="33524"/>
    <lineage>
        <taxon>Eukaryota</taxon>
        <taxon>Metazoa</taxon>
        <taxon>Chordata</taxon>
        <taxon>Craniata</taxon>
        <taxon>Vertebrata</taxon>
        <taxon>Euteleostomi</taxon>
        <taxon>Actinopterygii</taxon>
        <taxon>Neopterygii</taxon>
        <taxon>Teleostei</taxon>
        <taxon>Neoteleostei</taxon>
        <taxon>Acanthomorphata</taxon>
        <taxon>Ovalentaria</taxon>
        <taxon>Atherinomorphae</taxon>
        <taxon>Cyprinodontiformes</taxon>
        <taxon>Goodeidae</taxon>
        <taxon>Ilyodon</taxon>
    </lineage>
</organism>
<feature type="compositionally biased region" description="Polar residues" evidence="1">
    <location>
        <begin position="23"/>
        <end position="37"/>
    </location>
</feature>
<gene>
    <name evidence="2" type="ORF">ILYODFUR_019606</name>
</gene>
<protein>
    <submittedName>
        <fullName evidence="2">Uncharacterized protein</fullName>
    </submittedName>
</protein>
<keyword evidence="3" id="KW-1185">Reference proteome</keyword>
<accession>A0ABV0UTF3</accession>
<feature type="compositionally biased region" description="Polar residues" evidence="1">
    <location>
        <begin position="1"/>
        <end position="10"/>
    </location>
</feature>
<reference evidence="2 3" key="1">
    <citation type="submission" date="2021-06" db="EMBL/GenBank/DDBJ databases">
        <authorList>
            <person name="Palmer J.M."/>
        </authorList>
    </citation>
    <scope>NUCLEOTIDE SEQUENCE [LARGE SCALE GENOMIC DNA]</scope>
    <source>
        <strain evidence="3">if_2019</strain>
        <tissue evidence="2">Muscle</tissue>
    </source>
</reference>
<evidence type="ECO:0000256" key="1">
    <source>
        <dbReference type="SAM" id="MobiDB-lite"/>
    </source>
</evidence>
<sequence length="103" mass="11828">MLHQSASSPHFSPANHPSRLHFKSSSSMEPSVLQLNFNPPPPHLHRLASKLLPNLLRPPLHHQDRIPGEDIFKSNPKMFIQVHVILRFHVLHWVPSAKDINIH</sequence>
<dbReference type="Proteomes" id="UP001482620">
    <property type="component" value="Unassembled WGS sequence"/>
</dbReference>
<comment type="caution">
    <text evidence="2">The sequence shown here is derived from an EMBL/GenBank/DDBJ whole genome shotgun (WGS) entry which is preliminary data.</text>
</comment>